<name>A0A6J7Q5C1_9ZZZZ</name>
<dbReference type="EMBL" id="CAFBON010000355">
    <property type="protein sequence ID" value="CAB5012231.1"/>
    <property type="molecule type" value="Genomic_DNA"/>
</dbReference>
<sequence>MSVTSPPITKLGRRPAAAITSIIIDDVVVLPCVPATPTARVIAQIEASMPARCRVTIPASREATSSIFRSGIAVEYVTASQPSTW</sequence>
<protein>
    <submittedName>
        <fullName evidence="1">Unannotated protein</fullName>
    </submittedName>
</protein>
<accession>A0A6J7Q5C1</accession>
<dbReference type="AlphaFoldDB" id="A0A6J7Q5C1"/>
<organism evidence="1">
    <name type="scientific">freshwater metagenome</name>
    <dbReference type="NCBI Taxonomy" id="449393"/>
    <lineage>
        <taxon>unclassified sequences</taxon>
        <taxon>metagenomes</taxon>
        <taxon>ecological metagenomes</taxon>
    </lineage>
</organism>
<reference evidence="1" key="1">
    <citation type="submission" date="2020-05" db="EMBL/GenBank/DDBJ databases">
        <authorList>
            <person name="Chiriac C."/>
            <person name="Salcher M."/>
            <person name="Ghai R."/>
            <person name="Kavagutti S V."/>
        </authorList>
    </citation>
    <scope>NUCLEOTIDE SEQUENCE</scope>
</reference>
<proteinExistence type="predicted"/>
<gene>
    <name evidence="1" type="ORF">UFOPK3954_02374</name>
</gene>
<evidence type="ECO:0000313" key="1">
    <source>
        <dbReference type="EMBL" id="CAB5012231.1"/>
    </source>
</evidence>